<evidence type="ECO:0008006" key="10">
    <source>
        <dbReference type="Google" id="ProtNLM"/>
    </source>
</evidence>
<dbReference type="Proteomes" id="UP000248745">
    <property type="component" value="Unassembled WGS sequence"/>
</dbReference>
<organism evidence="8 9">
    <name type="scientific">Taibaiella soli</name>
    <dbReference type="NCBI Taxonomy" id="1649169"/>
    <lineage>
        <taxon>Bacteria</taxon>
        <taxon>Pseudomonadati</taxon>
        <taxon>Bacteroidota</taxon>
        <taxon>Chitinophagia</taxon>
        <taxon>Chitinophagales</taxon>
        <taxon>Chitinophagaceae</taxon>
        <taxon>Taibaiella</taxon>
    </lineage>
</organism>
<dbReference type="EMBL" id="QKTW01000003">
    <property type="protein sequence ID" value="PZF74579.1"/>
    <property type="molecule type" value="Genomic_DNA"/>
</dbReference>
<dbReference type="PANTHER" id="PTHR33146">
    <property type="entry name" value="ENDONUCLEASE 4"/>
    <property type="match status" value="1"/>
</dbReference>
<evidence type="ECO:0000256" key="1">
    <source>
        <dbReference type="ARBA" id="ARBA00022722"/>
    </source>
</evidence>
<reference evidence="8 9" key="1">
    <citation type="submission" date="2018-06" db="EMBL/GenBank/DDBJ databases">
        <title>Mucibacter soli gen. nov., sp. nov., a new member of the family Chitinophagaceae producing mucin.</title>
        <authorList>
            <person name="Kim M.-K."/>
            <person name="Park S."/>
            <person name="Kim T.-S."/>
            <person name="Joung Y."/>
            <person name="Han J.-H."/>
            <person name="Kim S.B."/>
        </authorList>
    </citation>
    <scope>NUCLEOTIDE SEQUENCE [LARGE SCALE GENOMIC DNA]</scope>
    <source>
        <strain evidence="8 9">R1-15</strain>
    </source>
</reference>
<dbReference type="InterPro" id="IPR008947">
    <property type="entry name" value="PLipase_C/P1_nuclease_dom_sf"/>
</dbReference>
<evidence type="ECO:0000256" key="3">
    <source>
        <dbReference type="ARBA" id="ARBA00022759"/>
    </source>
</evidence>
<keyword evidence="2" id="KW-0479">Metal-binding</keyword>
<feature type="chain" id="PRO_5015896886" description="S1/P1 Nuclease" evidence="7">
    <location>
        <begin position="24"/>
        <end position="372"/>
    </location>
</feature>
<keyword evidence="9" id="KW-1185">Reference proteome</keyword>
<keyword evidence="4" id="KW-0378">Hydrolase</keyword>
<evidence type="ECO:0000256" key="5">
    <source>
        <dbReference type="ARBA" id="ARBA00023157"/>
    </source>
</evidence>
<proteinExistence type="predicted"/>
<evidence type="ECO:0000256" key="4">
    <source>
        <dbReference type="ARBA" id="ARBA00022801"/>
    </source>
</evidence>
<dbReference type="PANTHER" id="PTHR33146:SF26">
    <property type="entry name" value="ENDONUCLEASE 4"/>
    <property type="match status" value="1"/>
</dbReference>
<dbReference type="CDD" id="cd11010">
    <property type="entry name" value="S1-P1_nuclease"/>
    <property type="match status" value="1"/>
</dbReference>
<keyword evidence="7" id="KW-0732">Signal</keyword>
<keyword evidence="3" id="KW-0255">Endonuclease</keyword>
<dbReference type="GO" id="GO:0003676">
    <property type="term" value="F:nucleic acid binding"/>
    <property type="evidence" value="ECO:0007669"/>
    <property type="project" value="InterPro"/>
</dbReference>
<name>A0A2W2BE85_9BACT</name>
<comment type="caution">
    <text evidence="8">The sequence shown here is derived from an EMBL/GenBank/DDBJ whole genome shotgun (WGS) entry which is preliminary data.</text>
</comment>
<dbReference type="GO" id="GO:0046872">
    <property type="term" value="F:metal ion binding"/>
    <property type="evidence" value="ECO:0007669"/>
    <property type="project" value="UniProtKB-KW"/>
</dbReference>
<evidence type="ECO:0000313" key="9">
    <source>
        <dbReference type="Proteomes" id="UP000248745"/>
    </source>
</evidence>
<sequence length="372" mass="41706">MKKSLLLWAACAATFLFPQYLFAWGKTGHQIVAEIAMAHISESVKQKVQNCLGTTTPDEASVWMDEMRSNHDYDFMKPWHYVNVEKGKDYVPNNDENVVNQITIAINELKHKKTICSEQAKTDVMELFHLIGDLHQPLHAGYGADHGGNNVEVTFLSKPSNLHWVWDDEIIQQQKIATADVEKLYQTMSAEEIAKMKTIDVVRWMNESRALLGDVYNFQNNAIDEAYCTRNKTIIEKRLLQAGLRLGAVLEILFSDAAAVQQNTQVVAPGSNISAEEAMQHIGQEVTVCGKVFGGKFLEKSNGTPTLLNIGAAYPNSRFTVVIFGSDRGLFSYKPEEYLDGKNICITGKVKEYKGKAEIVVSKPEQIKFSDH</sequence>
<gene>
    <name evidence="8" type="ORF">DN068_03100</name>
</gene>
<dbReference type="Pfam" id="PF02265">
    <property type="entry name" value="S1-P1_nuclease"/>
    <property type="match status" value="1"/>
</dbReference>
<dbReference type="SUPFAM" id="SSF48537">
    <property type="entry name" value="Phospholipase C/P1 nuclease"/>
    <property type="match status" value="1"/>
</dbReference>
<dbReference type="InterPro" id="IPR003154">
    <property type="entry name" value="S1/P1nuclease"/>
</dbReference>
<dbReference type="AlphaFoldDB" id="A0A2W2BE85"/>
<evidence type="ECO:0000256" key="2">
    <source>
        <dbReference type="ARBA" id="ARBA00022723"/>
    </source>
</evidence>
<dbReference type="OrthoDB" id="267579at2"/>
<evidence type="ECO:0000256" key="6">
    <source>
        <dbReference type="ARBA" id="ARBA00023180"/>
    </source>
</evidence>
<dbReference type="GO" id="GO:0016788">
    <property type="term" value="F:hydrolase activity, acting on ester bonds"/>
    <property type="evidence" value="ECO:0007669"/>
    <property type="project" value="InterPro"/>
</dbReference>
<feature type="signal peptide" evidence="7">
    <location>
        <begin position="1"/>
        <end position="23"/>
    </location>
</feature>
<dbReference type="GO" id="GO:0006308">
    <property type="term" value="P:DNA catabolic process"/>
    <property type="evidence" value="ECO:0007669"/>
    <property type="project" value="InterPro"/>
</dbReference>
<protein>
    <recommendedName>
        <fullName evidence="10">S1/P1 Nuclease</fullName>
    </recommendedName>
</protein>
<keyword evidence="5" id="KW-1015">Disulfide bond</keyword>
<dbReference type="Gene3D" id="1.10.575.10">
    <property type="entry name" value="P1 Nuclease"/>
    <property type="match status" value="1"/>
</dbReference>
<accession>A0A2W2BE85</accession>
<keyword evidence="6" id="KW-0325">Glycoprotein</keyword>
<keyword evidence="1" id="KW-0540">Nuclease</keyword>
<evidence type="ECO:0000256" key="7">
    <source>
        <dbReference type="SAM" id="SignalP"/>
    </source>
</evidence>
<dbReference type="GO" id="GO:0004519">
    <property type="term" value="F:endonuclease activity"/>
    <property type="evidence" value="ECO:0007669"/>
    <property type="project" value="UniProtKB-KW"/>
</dbReference>
<dbReference type="RefSeq" id="WP_110997419.1">
    <property type="nucleotide sequence ID" value="NZ_QKTW01000003.1"/>
</dbReference>
<evidence type="ECO:0000313" key="8">
    <source>
        <dbReference type="EMBL" id="PZF74579.1"/>
    </source>
</evidence>